<dbReference type="EMBL" id="AZFK01000083">
    <property type="protein sequence ID" value="KRL88022.1"/>
    <property type="molecule type" value="Genomic_DNA"/>
</dbReference>
<reference evidence="5 6" key="1">
    <citation type="journal article" date="2015" name="Genome Announc.">
        <title>Expanding the biotechnology potential of lactobacilli through comparative genomics of 213 strains and associated genera.</title>
        <authorList>
            <person name="Sun Z."/>
            <person name="Harris H.M."/>
            <person name="McCann A."/>
            <person name="Guo C."/>
            <person name="Argimon S."/>
            <person name="Zhang W."/>
            <person name="Yang X."/>
            <person name="Jeffery I.B."/>
            <person name="Cooney J.C."/>
            <person name="Kagawa T.F."/>
            <person name="Liu W."/>
            <person name="Song Y."/>
            <person name="Salvetti E."/>
            <person name="Wrobel A."/>
            <person name="Rasinkangas P."/>
            <person name="Parkhill J."/>
            <person name="Rea M.C."/>
            <person name="O'Sullivan O."/>
            <person name="Ritari J."/>
            <person name="Douillard F.P."/>
            <person name="Paul Ross R."/>
            <person name="Yang R."/>
            <person name="Briner A.E."/>
            <person name="Felis G.E."/>
            <person name="de Vos W.M."/>
            <person name="Barrangou R."/>
            <person name="Klaenhammer T.R."/>
            <person name="Caufield P.W."/>
            <person name="Cui Y."/>
            <person name="Zhang H."/>
            <person name="O'Toole P.W."/>
        </authorList>
    </citation>
    <scope>NUCLEOTIDE SEQUENCE [LARGE SCALE GENOMIC DNA]</scope>
    <source>
        <strain evidence="5 6">DSM 15946</strain>
    </source>
</reference>
<accession>A0A0R1U416</accession>
<dbReference type="GO" id="GO:0003700">
    <property type="term" value="F:DNA-binding transcription factor activity"/>
    <property type="evidence" value="ECO:0007669"/>
    <property type="project" value="InterPro"/>
</dbReference>
<dbReference type="InterPro" id="IPR011711">
    <property type="entry name" value="GntR_C"/>
</dbReference>
<evidence type="ECO:0000256" key="1">
    <source>
        <dbReference type="ARBA" id="ARBA00023015"/>
    </source>
</evidence>
<comment type="caution">
    <text evidence="5">The sequence shown here is derived from an EMBL/GenBank/DDBJ whole genome shotgun (WGS) entry which is preliminary data.</text>
</comment>
<sequence length="224" mass="26775">MDKNYDEAYTKIKYKIIHFHYLPGAKVTESTFRKDLEMGRTPVREALIRIEREGLINVVPQSGTFITKINMNTATNGRFVRECIEPQIMLEAVMKITSQNYVNLSHNLAQQTEAITNRQPDLFFDLDQEFHREFYVAANKLEVWDWLQLNNMQLNRFRRLRLRVPNLKWETLSNQHVKILDTVRQRNVDELSFLLRNHLHLMLDEQESVIDQYQDYFEEPLTNN</sequence>
<keyword evidence="1" id="KW-0805">Transcription regulation</keyword>
<protein>
    <submittedName>
        <fullName evidence="5">Transcriptional regulator</fullName>
    </submittedName>
</protein>
<keyword evidence="2" id="KW-0238">DNA-binding</keyword>
<dbReference type="Gene3D" id="1.10.10.10">
    <property type="entry name" value="Winged helix-like DNA-binding domain superfamily/Winged helix DNA-binding domain"/>
    <property type="match status" value="1"/>
</dbReference>
<dbReference type="InterPro" id="IPR036388">
    <property type="entry name" value="WH-like_DNA-bd_sf"/>
</dbReference>
<keyword evidence="3" id="KW-0804">Transcription</keyword>
<dbReference type="Pfam" id="PF07729">
    <property type="entry name" value="FCD"/>
    <property type="match status" value="1"/>
</dbReference>
<dbReference type="InterPro" id="IPR036390">
    <property type="entry name" value="WH_DNA-bd_sf"/>
</dbReference>
<evidence type="ECO:0000313" key="5">
    <source>
        <dbReference type="EMBL" id="KRL88022.1"/>
    </source>
</evidence>
<name>A0A0R1U416_9LACO</name>
<dbReference type="GO" id="GO:0003677">
    <property type="term" value="F:DNA binding"/>
    <property type="evidence" value="ECO:0007669"/>
    <property type="project" value="UniProtKB-KW"/>
</dbReference>
<organism evidence="5 6">
    <name type="scientific">Limosilactobacillus ingluviei DSM 15946</name>
    <dbReference type="NCBI Taxonomy" id="1423760"/>
    <lineage>
        <taxon>Bacteria</taxon>
        <taxon>Bacillati</taxon>
        <taxon>Bacillota</taxon>
        <taxon>Bacilli</taxon>
        <taxon>Lactobacillales</taxon>
        <taxon>Lactobacillaceae</taxon>
        <taxon>Limosilactobacillus</taxon>
    </lineage>
</organism>
<feature type="domain" description="HTH gntR-type" evidence="4">
    <location>
        <begin position="2"/>
        <end position="69"/>
    </location>
</feature>
<dbReference type="InterPro" id="IPR000524">
    <property type="entry name" value="Tscrpt_reg_HTH_GntR"/>
</dbReference>
<gene>
    <name evidence="5" type="ORF">FC43_GL000578</name>
</gene>
<dbReference type="SMART" id="SM00345">
    <property type="entry name" value="HTH_GNTR"/>
    <property type="match status" value="1"/>
</dbReference>
<dbReference type="SMART" id="SM00895">
    <property type="entry name" value="FCD"/>
    <property type="match status" value="1"/>
</dbReference>
<evidence type="ECO:0000259" key="4">
    <source>
        <dbReference type="PROSITE" id="PS50949"/>
    </source>
</evidence>
<dbReference type="SUPFAM" id="SSF46785">
    <property type="entry name" value="Winged helix' DNA-binding domain"/>
    <property type="match status" value="1"/>
</dbReference>
<evidence type="ECO:0000313" key="6">
    <source>
        <dbReference type="Proteomes" id="UP000050816"/>
    </source>
</evidence>
<dbReference type="PANTHER" id="PTHR43537">
    <property type="entry name" value="TRANSCRIPTIONAL REGULATOR, GNTR FAMILY"/>
    <property type="match status" value="1"/>
</dbReference>
<dbReference type="AlphaFoldDB" id="A0A0R1U416"/>
<dbReference type="Proteomes" id="UP000050816">
    <property type="component" value="Unassembled WGS sequence"/>
</dbReference>
<dbReference type="PATRIC" id="fig|1423760.3.peg.600"/>
<dbReference type="Gene3D" id="1.20.120.530">
    <property type="entry name" value="GntR ligand-binding domain-like"/>
    <property type="match status" value="1"/>
</dbReference>
<dbReference type="SUPFAM" id="SSF48008">
    <property type="entry name" value="GntR ligand-binding domain-like"/>
    <property type="match status" value="1"/>
</dbReference>
<dbReference type="CDD" id="cd07377">
    <property type="entry name" value="WHTH_GntR"/>
    <property type="match status" value="1"/>
</dbReference>
<evidence type="ECO:0000256" key="3">
    <source>
        <dbReference type="ARBA" id="ARBA00023163"/>
    </source>
</evidence>
<evidence type="ECO:0000256" key="2">
    <source>
        <dbReference type="ARBA" id="ARBA00023125"/>
    </source>
</evidence>
<dbReference type="InterPro" id="IPR008920">
    <property type="entry name" value="TF_FadR/GntR_C"/>
</dbReference>
<proteinExistence type="predicted"/>
<dbReference type="PANTHER" id="PTHR43537:SF5">
    <property type="entry name" value="UXU OPERON TRANSCRIPTIONAL REGULATOR"/>
    <property type="match status" value="1"/>
</dbReference>
<dbReference type="PROSITE" id="PS50949">
    <property type="entry name" value="HTH_GNTR"/>
    <property type="match status" value="1"/>
</dbReference>
<dbReference type="RefSeq" id="WP_056955456.1">
    <property type="nucleotide sequence ID" value="NZ_AZFK01000083.1"/>
</dbReference>
<dbReference type="Pfam" id="PF00392">
    <property type="entry name" value="GntR"/>
    <property type="match status" value="1"/>
</dbReference>